<name>A0ABT8MDP6_9EURY</name>
<feature type="transmembrane region" description="Helical" evidence="1">
    <location>
        <begin position="255"/>
        <end position="275"/>
    </location>
</feature>
<keyword evidence="1" id="KW-0812">Transmembrane</keyword>
<protein>
    <recommendedName>
        <fullName evidence="4">PGF-CTERM sorting domain-containing protein</fullName>
    </recommendedName>
</protein>
<keyword evidence="3" id="KW-1185">Reference proteome</keyword>
<evidence type="ECO:0008006" key="4">
    <source>
        <dbReference type="Google" id="ProtNLM"/>
    </source>
</evidence>
<evidence type="ECO:0000313" key="2">
    <source>
        <dbReference type="EMBL" id="MDN7026064.1"/>
    </source>
</evidence>
<sequence length="277" mass="27860">MKFQRLLLLGLLLCCIAGVPASAVIAEISLLGPVEDVKQNEGTMVVSAAGQFGLNFTTDPPELVVDPIEPTMIEGTVPGGAAGIALFETGTSAAVTTLGAEDGTWIAVGTLKQTPQGEYVLTNLAGDPAAAPVPFAGDYTLTYTAEPACTSETGTVCPAAAVNVTLTTEGRGVWSERLEPGDAFTWNGRNDGSAVEVTFVSGEAPNPSSSGMAGPQPVSVFIVTVTPPIGVALADPGITAPTVAESPAPAGTTPAAGLLPVTAFLALLAAACVLLRR</sequence>
<evidence type="ECO:0000313" key="3">
    <source>
        <dbReference type="Proteomes" id="UP001168338"/>
    </source>
</evidence>
<keyword evidence="1" id="KW-0472">Membrane</keyword>
<keyword evidence="1" id="KW-1133">Transmembrane helix</keyword>
<evidence type="ECO:0000256" key="1">
    <source>
        <dbReference type="SAM" id="Phobius"/>
    </source>
</evidence>
<dbReference type="Proteomes" id="UP001168338">
    <property type="component" value="Unassembled WGS sequence"/>
</dbReference>
<accession>A0ABT8MDP6</accession>
<comment type="caution">
    <text evidence="2">The sequence shown here is derived from an EMBL/GenBank/DDBJ whole genome shotgun (WGS) entry which is preliminary data.</text>
</comment>
<reference evidence="2" key="1">
    <citation type="submission" date="2019-05" db="EMBL/GenBank/DDBJ databases">
        <title>Methanoculleus sp. FWC-SCC1, a methanogenic archaeon isolated from deep marine cold seep.</title>
        <authorList>
            <person name="Chen Y.-W."/>
            <person name="Chen S.-C."/>
            <person name="Teng N.-H."/>
            <person name="Lai M.-C."/>
        </authorList>
    </citation>
    <scope>NUCLEOTIDE SEQUENCE</scope>
    <source>
        <strain evidence="2">FWC-SCC1</strain>
    </source>
</reference>
<gene>
    <name evidence="2" type="ORF">FGU65_14440</name>
</gene>
<dbReference type="EMBL" id="VCYH01000014">
    <property type="protein sequence ID" value="MDN7026064.1"/>
    <property type="molecule type" value="Genomic_DNA"/>
</dbReference>
<dbReference type="RefSeq" id="WP_301665270.1">
    <property type="nucleotide sequence ID" value="NZ_VCYH01000014.1"/>
</dbReference>
<organism evidence="2 3">
    <name type="scientific">Methanoculleus frigidifontis</name>
    <dbReference type="NCBI Taxonomy" id="2584085"/>
    <lineage>
        <taxon>Archaea</taxon>
        <taxon>Methanobacteriati</taxon>
        <taxon>Methanobacteriota</taxon>
        <taxon>Stenosarchaea group</taxon>
        <taxon>Methanomicrobia</taxon>
        <taxon>Methanomicrobiales</taxon>
        <taxon>Methanomicrobiaceae</taxon>
        <taxon>Methanoculleus</taxon>
    </lineage>
</organism>
<proteinExistence type="predicted"/>